<evidence type="ECO:0000256" key="6">
    <source>
        <dbReference type="ARBA" id="ARBA00023136"/>
    </source>
</evidence>
<dbReference type="InterPro" id="IPR004681">
    <property type="entry name" value="TRAP_DctM"/>
</dbReference>
<keyword evidence="3" id="KW-0997">Cell inner membrane</keyword>
<feature type="transmembrane region" description="Helical" evidence="7">
    <location>
        <begin position="314"/>
        <end position="343"/>
    </location>
</feature>
<evidence type="ECO:0000313" key="9">
    <source>
        <dbReference type="EMBL" id="ADY14281.1"/>
    </source>
</evidence>
<dbReference type="eggNOG" id="COG1593">
    <property type="taxonomic scope" value="Bacteria"/>
</dbReference>
<feature type="domain" description="TRAP C4-dicarboxylate transport system permease DctM subunit" evidence="8">
    <location>
        <begin position="6"/>
        <end position="417"/>
    </location>
</feature>
<feature type="transmembrane region" description="Helical" evidence="7">
    <location>
        <begin position="173"/>
        <end position="192"/>
    </location>
</feature>
<dbReference type="PIRSF" id="PIRSF006066">
    <property type="entry name" value="HI0050"/>
    <property type="match status" value="1"/>
</dbReference>
<reference evidence="10" key="1">
    <citation type="submission" date="2011-02" db="EMBL/GenBank/DDBJ databases">
        <title>Complete sequence of Spirochaeta sp. Buddy.</title>
        <authorList>
            <person name="Lucas S."/>
            <person name="Copeland A."/>
            <person name="Lapidus A."/>
            <person name="Cheng J.-F."/>
            <person name="Goodwin L."/>
            <person name="Pitluck S."/>
            <person name="Zeytun A."/>
            <person name="Detter J.C."/>
            <person name="Han C."/>
            <person name="Tapia R."/>
            <person name="Land M."/>
            <person name="Hauser L."/>
            <person name="Kyrpides N."/>
            <person name="Ivanova N."/>
            <person name="Mikhailova N."/>
            <person name="Pagani I."/>
            <person name="Ritalahti K.M."/>
            <person name="Loeffler F.E."/>
            <person name="Woyke T."/>
        </authorList>
    </citation>
    <scope>NUCLEOTIDE SEQUENCE [LARGE SCALE GENOMIC DNA]</scope>
    <source>
        <strain evidence="10">ATCC BAA-1886 / DSM 22777 / Buddy</strain>
    </source>
</reference>
<gene>
    <name evidence="9" type="ordered locus">SpiBuddy_2468</name>
</gene>
<keyword evidence="5 7" id="KW-1133">Transmembrane helix</keyword>
<sequence>MNLIPLCILAISFMLGFPCAFALIISVIPYFILDPYISINVVIQRLVSSSESISLMAVPFFITAGTIMNYSGISGKLMSLADALVGHLTGGLGHVNVLLSTLMGGISGSGAADAAMECKLLVPEMEKRGYDKGFSAAVTAASACITPIIPPGVGLVVFAFVCEVSLGKLMSAGYIPGLLMMIGMMLLVGFISRKRGYKPSRTKRATIKEILTLTKQSSWALFLPFGLIMGLRFGMFTATEGGAMMALYSLIIGKYVYKELKFRDLPKILYESVLSMAAVMLVLTAANVFSYYLSWERIPQALSASLIEISKNKYLFLLFVNVLLLILGMFLDGMATMIILAPLLAPVATALGIDLVQFGLVMCLNCAIGAITPPFGTYIFLVSGTVKVKTDLLVRELLPFIGVCIAVLIVITYIPWFTMVIPNLLF</sequence>
<dbReference type="NCBIfam" id="TIGR00786">
    <property type="entry name" value="dctM"/>
    <property type="match status" value="1"/>
</dbReference>
<dbReference type="EMBL" id="CP002541">
    <property type="protein sequence ID" value="ADY14281.1"/>
    <property type="molecule type" value="Genomic_DNA"/>
</dbReference>
<keyword evidence="2" id="KW-1003">Cell membrane</keyword>
<dbReference type="Pfam" id="PF06808">
    <property type="entry name" value="DctM"/>
    <property type="match status" value="1"/>
</dbReference>
<dbReference type="OrthoDB" id="370245at2"/>
<proteinExistence type="predicted"/>
<feature type="transmembrane region" description="Helical" evidence="7">
    <location>
        <begin position="52"/>
        <end position="70"/>
    </location>
</feature>
<evidence type="ECO:0000256" key="4">
    <source>
        <dbReference type="ARBA" id="ARBA00022692"/>
    </source>
</evidence>
<feature type="transmembrane region" description="Helical" evidence="7">
    <location>
        <begin position="400"/>
        <end position="425"/>
    </location>
</feature>
<feature type="transmembrane region" description="Helical" evidence="7">
    <location>
        <begin position="269"/>
        <end position="294"/>
    </location>
</feature>
<dbReference type="PANTHER" id="PTHR33362:SF4">
    <property type="entry name" value="2,3-DIKETO-L-GULONATE TRAP TRANSPORTER LARGE PERMEASE PROTEIN YIAN"/>
    <property type="match status" value="1"/>
</dbReference>
<dbReference type="Proteomes" id="UP000008466">
    <property type="component" value="Chromosome"/>
</dbReference>
<organism evidence="9 10">
    <name type="scientific">Sphaerochaeta globosa (strain ATCC BAA-1886 / DSM 22777 / Buddy)</name>
    <name type="common">Spirochaeta sp. (strain Buddy)</name>
    <dbReference type="NCBI Taxonomy" id="158189"/>
    <lineage>
        <taxon>Bacteria</taxon>
        <taxon>Pseudomonadati</taxon>
        <taxon>Spirochaetota</taxon>
        <taxon>Spirochaetia</taxon>
        <taxon>Spirochaetales</taxon>
        <taxon>Sphaerochaetaceae</taxon>
        <taxon>Sphaerochaeta</taxon>
    </lineage>
</organism>
<dbReference type="AlphaFoldDB" id="F0RRM2"/>
<accession>F0RRM2</accession>
<dbReference type="GO" id="GO:0022857">
    <property type="term" value="F:transmembrane transporter activity"/>
    <property type="evidence" value="ECO:0007669"/>
    <property type="project" value="TreeGrafter"/>
</dbReference>
<evidence type="ECO:0000256" key="2">
    <source>
        <dbReference type="ARBA" id="ARBA00022475"/>
    </source>
</evidence>
<dbReference type="InterPro" id="IPR010656">
    <property type="entry name" value="DctM"/>
</dbReference>
<feature type="transmembrane region" description="Helical" evidence="7">
    <location>
        <begin position="355"/>
        <end position="380"/>
    </location>
</feature>
<feature type="transmembrane region" description="Helical" evidence="7">
    <location>
        <begin position="7"/>
        <end position="32"/>
    </location>
</feature>
<evidence type="ECO:0000256" key="1">
    <source>
        <dbReference type="ARBA" id="ARBA00004429"/>
    </source>
</evidence>
<dbReference type="KEGG" id="sbu:SpiBuddy_2468"/>
<keyword evidence="4 7" id="KW-0812">Transmembrane</keyword>
<evidence type="ECO:0000256" key="5">
    <source>
        <dbReference type="ARBA" id="ARBA00022989"/>
    </source>
</evidence>
<feature type="transmembrane region" description="Helical" evidence="7">
    <location>
        <begin position="134"/>
        <end position="161"/>
    </location>
</feature>
<dbReference type="RefSeq" id="WP_013608126.1">
    <property type="nucleotide sequence ID" value="NC_015152.1"/>
</dbReference>
<dbReference type="PANTHER" id="PTHR33362">
    <property type="entry name" value="SIALIC ACID TRAP TRANSPORTER PERMEASE PROTEIN SIAT-RELATED"/>
    <property type="match status" value="1"/>
</dbReference>
<evidence type="ECO:0000313" key="10">
    <source>
        <dbReference type="Proteomes" id="UP000008466"/>
    </source>
</evidence>
<evidence type="ECO:0000259" key="8">
    <source>
        <dbReference type="Pfam" id="PF06808"/>
    </source>
</evidence>
<keyword evidence="6 7" id="KW-0472">Membrane</keyword>
<dbReference type="HOGENOM" id="CLU_019824_4_1_12"/>
<evidence type="ECO:0000256" key="7">
    <source>
        <dbReference type="SAM" id="Phobius"/>
    </source>
</evidence>
<dbReference type="STRING" id="158189.SpiBuddy_2468"/>
<evidence type="ECO:0000256" key="3">
    <source>
        <dbReference type="ARBA" id="ARBA00022519"/>
    </source>
</evidence>
<keyword evidence="10" id="KW-1185">Reference proteome</keyword>
<protein>
    <submittedName>
        <fullName evidence="9">TRAP dicarboxylate transporter, DctM subunit</fullName>
    </submittedName>
</protein>
<comment type="subcellular location">
    <subcellularLocation>
        <location evidence="1">Cell inner membrane</location>
        <topology evidence="1">Multi-pass membrane protein</topology>
    </subcellularLocation>
</comment>
<feature type="transmembrane region" description="Helical" evidence="7">
    <location>
        <begin position="213"/>
        <end position="235"/>
    </location>
</feature>
<dbReference type="GO" id="GO:0005886">
    <property type="term" value="C:plasma membrane"/>
    <property type="evidence" value="ECO:0007669"/>
    <property type="project" value="UniProtKB-SubCell"/>
</dbReference>
<name>F0RRM2_SPHGB</name>